<name>K1R922_MAGGI</name>
<dbReference type="AlphaFoldDB" id="K1R922"/>
<dbReference type="HOGENOM" id="CLU_2608345_0_0_1"/>
<feature type="region of interest" description="Disordered" evidence="1">
    <location>
        <begin position="1"/>
        <end position="79"/>
    </location>
</feature>
<evidence type="ECO:0000256" key="1">
    <source>
        <dbReference type="SAM" id="MobiDB-lite"/>
    </source>
</evidence>
<sequence length="79" mass="9079">MSKYKGKDFDDIEFSQTATSGQYTSEHEHFDGNDEEHDYDMENIKRKKKTVPHSSEQEKNIPHPGKKGIGVSNAYMQNS</sequence>
<organism evidence="2">
    <name type="scientific">Magallana gigas</name>
    <name type="common">Pacific oyster</name>
    <name type="synonym">Crassostrea gigas</name>
    <dbReference type="NCBI Taxonomy" id="29159"/>
    <lineage>
        <taxon>Eukaryota</taxon>
        <taxon>Metazoa</taxon>
        <taxon>Spiralia</taxon>
        <taxon>Lophotrochozoa</taxon>
        <taxon>Mollusca</taxon>
        <taxon>Bivalvia</taxon>
        <taxon>Autobranchia</taxon>
        <taxon>Pteriomorphia</taxon>
        <taxon>Ostreida</taxon>
        <taxon>Ostreoidea</taxon>
        <taxon>Ostreidae</taxon>
        <taxon>Magallana</taxon>
    </lineage>
</organism>
<feature type="compositionally biased region" description="Polar residues" evidence="1">
    <location>
        <begin position="14"/>
        <end position="24"/>
    </location>
</feature>
<proteinExistence type="predicted"/>
<gene>
    <name evidence="2" type="ORF">CGI_10026930</name>
</gene>
<dbReference type="EMBL" id="JH817012">
    <property type="protein sequence ID" value="EKC37645.1"/>
    <property type="molecule type" value="Genomic_DNA"/>
</dbReference>
<dbReference type="InParanoid" id="K1R922"/>
<protein>
    <submittedName>
        <fullName evidence="2">Uncharacterized protein</fullName>
    </submittedName>
</protein>
<evidence type="ECO:0000313" key="2">
    <source>
        <dbReference type="EMBL" id="EKC37645.1"/>
    </source>
</evidence>
<accession>K1R922</accession>
<reference evidence="2" key="1">
    <citation type="journal article" date="2012" name="Nature">
        <title>The oyster genome reveals stress adaptation and complexity of shell formation.</title>
        <authorList>
            <person name="Zhang G."/>
            <person name="Fang X."/>
            <person name="Guo X."/>
            <person name="Li L."/>
            <person name="Luo R."/>
            <person name="Xu F."/>
            <person name="Yang P."/>
            <person name="Zhang L."/>
            <person name="Wang X."/>
            <person name="Qi H."/>
            <person name="Xiong Z."/>
            <person name="Que H."/>
            <person name="Xie Y."/>
            <person name="Holland P.W."/>
            <person name="Paps J."/>
            <person name="Zhu Y."/>
            <person name="Wu F."/>
            <person name="Chen Y."/>
            <person name="Wang J."/>
            <person name="Peng C."/>
            <person name="Meng J."/>
            <person name="Yang L."/>
            <person name="Liu J."/>
            <person name="Wen B."/>
            <person name="Zhang N."/>
            <person name="Huang Z."/>
            <person name="Zhu Q."/>
            <person name="Feng Y."/>
            <person name="Mount A."/>
            <person name="Hedgecock D."/>
            <person name="Xu Z."/>
            <person name="Liu Y."/>
            <person name="Domazet-Loso T."/>
            <person name="Du Y."/>
            <person name="Sun X."/>
            <person name="Zhang S."/>
            <person name="Liu B."/>
            <person name="Cheng P."/>
            <person name="Jiang X."/>
            <person name="Li J."/>
            <person name="Fan D."/>
            <person name="Wang W."/>
            <person name="Fu W."/>
            <person name="Wang T."/>
            <person name="Wang B."/>
            <person name="Zhang J."/>
            <person name="Peng Z."/>
            <person name="Li Y."/>
            <person name="Li N."/>
            <person name="Wang J."/>
            <person name="Chen M."/>
            <person name="He Y."/>
            <person name="Tan F."/>
            <person name="Song X."/>
            <person name="Zheng Q."/>
            <person name="Huang R."/>
            <person name="Yang H."/>
            <person name="Du X."/>
            <person name="Chen L."/>
            <person name="Yang M."/>
            <person name="Gaffney P.M."/>
            <person name="Wang S."/>
            <person name="Luo L."/>
            <person name="She Z."/>
            <person name="Ming Y."/>
            <person name="Huang W."/>
            <person name="Zhang S."/>
            <person name="Huang B."/>
            <person name="Zhang Y."/>
            <person name="Qu T."/>
            <person name="Ni P."/>
            <person name="Miao G."/>
            <person name="Wang J."/>
            <person name="Wang Q."/>
            <person name="Steinberg C.E."/>
            <person name="Wang H."/>
            <person name="Li N."/>
            <person name="Qian L."/>
            <person name="Zhang G."/>
            <person name="Li Y."/>
            <person name="Yang H."/>
            <person name="Liu X."/>
            <person name="Wang J."/>
            <person name="Yin Y."/>
            <person name="Wang J."/>
        </authorList>
    </citation>
    <scope>NUCLEOTIDE SEQUENCE [LARGE SCALE GENOMIC DNA]</scope>
    <source>
        <strain evidence="2">05x7-T-G4-1.051#20</strain>
    </source>
</reference>